<organism evidence="5 6">
    <name type="scientific">Sulfobacillus benefaciens</name>
    <dbReference type="NCBI Taxonomy" id="453960"/>
    <lineage>
        <taxon>Bacteria</taxon>
        <taxon>Bacillati</taxon>
        <taxon>Bacillota</taxon>
        <taxon>Clostridia</taxon>
        <taxon>Eubacteriales</taxon>
        <taxon>Clostridiales Family XVII. Incertae Sedis</taxon>
        <taxon>Sulfobacillus</taxon>
    </lineage>
</organism>
<dbReference type="CDD" id="cd09626">
    <property type="entry name" value="DOMON_glucodextranase_like"/>
    <property type="match status" value="1"/>
</dbReference>
<dbReference type="InterPro" id="IPR019248">
    <property type="entry name" value="Glucodextran_C"/>
</dbReference>
<dbReference type="GO" id="GO:0004553">
    <property type="term" value="F:hydrolase activity, hydrolyzing O-glycosyl compounds"/>
    <property type="evidence" value="ECO:0007669"/>
    <property type="project" value="TreeGrafter"/>
</dbReference>
<reference evidence="5 6" key="1">
    <citation type="journal article" date="2014" name="BMC Genomics">
        <title>Comparison of environmental and isolate Sulfobacillus genomes reveals diverse carbon, sulfur, nitrogen, and hydrogen metabolisms.</title>
        <authorList>
            <person name="Justice N.B."/>
            <person name="Norman A."/>
            <person name="Brown C.T."/>
            <person name="Singh A."/>
            <person name="Thomas B.C."/>
            <person name="Banfield J.F."/>
        </authorList>
    </citation>
    <scope>NUCLEOTIDE SEQUENCE [LARGE SCALE GENOMIC DNA]</scope>
    <source>
        <strain evidence="5">AMDSBA1</strain>
    </source>
</reference>
<evidence type="ECO:0000259" key="3">
    <source>
        <dbReference type="Pfam" id="PF09137"/>
    </source>
</evidence>
<dbReference type="EMBL" id="PXYT01000051">
    <property type="protein sequence ID" value="PSR25682.1"/>
    <property type="molecule type" value="Genomic_DNA"/>
</dbReference>
<feature type="domain" description="Glucodextranase-like C-terminal" evidence="4">
    <location>
        <begin position="852"/>
        <end position="1046"/>
    </location>
</feature>
<dbReference type="InterPro" id="IPR014718">
    <property type="entry name" value="GH-type_carb-bd"/>
</dbReference>
<dbReference type="Gene3D" id="2.70.98.10">
    <property type="match status" value="1"/>
</dbReference>
<dbReference type="Gene3D" id="1.50.10.10">
    <property type="match status" value="1"/>
</dbReference>
<dbReference type="Gene3D" id="2.60.40.1190">
    <property type="match status" value="1"/>
</dbReference>
<dbReference type="PANTHER" id="PTHR31616:SF0">
    <property type="entry name" value="GLUCAN 1,4-ALPHA-GLUCOSIDASE"/>
    <property type="match status" value="1"/>
</dbReference>
<dbReference type="GO" id="GO:0016757">
    <property type="term" value="F:glycosyltransferase activity"/>
    <property type="evidence" value="ECO:0007669"/>
    <property type="project" value="UniProtKB-ARBA"/>
</dbReference>
<dbReference type="Pfam" id="PF09137">
    <property type="entry name" value="Glucodextran_N"/>
    <property type="match status" value="1"/>
</dbReference>
<comment type="caution">
    <text evidence="5">The sequence shown here is derived from an EMBL/GenBank/DDBJ whole genome shotgun (WGS) entry which is preliminary data.</text>
</comment>
<dbReference type="SUPFAM" id="SSF48208">
    <property type="entry name" value="Six-hairpin glycosidases"/>
    <property type="match status" value="1"/>
</dbReference>
<dbReference type="GO" id="GO:0005975">
    <property type="term" value="P:carbohydrate metabolic process"/>
    <property type="evidence" value="ECO:0007669"/>
    <property type="project" value="InterPro"/>
</dbReference>
<evidence type="ECO:0000313" key="6">
    <source>
        <dbReference type="Proteomes" id="UP000242699"/>
    </source>
</evidence>
<name>A0A2T2WTY8_9FIRM</name>
<evidence type="ECO:0008006" key="7">
    <source>
        <dbReference type="Google" id="ProtNLM"/>
    </source>
</evidence>
<evidence type="ECO:0000259" key="2">
    <source>
        <dbReference type="Pfam" id="PF00723"/>
    </source>
</evidence>
<feature type="domain" description="Glucodextranase N-terminal" evidence="3">
    <location>
        <begin position="35"/>
        <end position="292"/>
    </location>
</feature>
<feature type="domain" description="GH15-like" evidence="2">
    <location>
        <begin position="309"/>
        <end position="380"/>
    </location>
</feature>
<dbReference type="SUPFAM" id="SSF74650">
    <property type="entry name" value="Galactose mutarotase-like"/>
    <property type="match status" value="1"/>
</dbReference>
<dbReference type="Proteomes" id="UP000242699">
    <property type="component" value="Unassembled WGS sequence"/>
</dbReference>
<dbReference type="InterPro" id="IPR008928">
    <property type="entry name" value="6-hairpin_glycosidase_sf"/>
</dbReference>
<feature type="chain" id="PRO_5015753450" description="Glucan 1,4-alpha-glucosidase" evidence="1">
    <location>
        <begin position="23"/>
        <end position="1062"/>
    </location>
</feature>
<dbReference type="InterPro" id="IPR012341">
    <property type="entry name" value="6hp_glycosidase-like_sf"/>
</dbReference>
<dbReference type="Pfam" id="PF09985">
    <property type="entry name" value="Glucodextran_C"/>
    <property type="match status" value="1"/>
</dbReference>
<sequence length="1062" mass="113701">MLRSTIIAVGAVFLLPAPLLLAASATPAPVPSRPATPYWTVGRNDAVVTARDTVSKVWADIVHGSIGESYYPTINVADSRTIEFIVVHNGHAVPVSAMTHRYSLVSHKALAVNIVNTPASKAYQLDETIFTNPHANSIVMEYHIKIRSGSLNDYHLYLFSNPHLNNLGTDNTGLTAQIQNHTVLEARNGTVSSAIVSNPSFIKTSNGYLNSNDGLTQLLSTGHLTSYTQATGNIGQTGEIPLSRGADRQASGEVVIAYGNQIPTAVQTAMSTLGHPAQSLLGKFVAQWHHYLAPLYHPHGLSAGLLNQYWLSLMTIKAAEDKTSVGAMAASLSTPWGESVPATTSSVTGYHMVWVRDAYQMASALLAAGDRRTASQILHWFFSVDQYSNGNFPQNSFANGTPFWIGQELDQDGFPVILAYQLGQDGPGTYKQHIEPALNYILAHGPWTQLDRWEESSGFSPNTMAVDIAALALGAQIARQDGHPSQAQVYQAVARHWLNHLQSWTVTTNGPLSSRPYFVRISTAPNANNPSNTITIANGGSTYPQNAIVDQGFLSLVRLGLISPADPVVIHSLSVIDHTIRVQTPNGPGFHRYNHDRYGNYANGAPYNGSGYGGLWPVLGGERGEYDLAAHLQGVQSAHSPLYYLQTMKNMAYGLGMIPEQVWPFSTAIPRSPAGTNPATASIGLKPGVATGSAAPLNWAMAQYVRLAIDISKNQLVDQPRILHKEFNLTNPMPSTLPLSANFSDGHSAPVPATGMYSVDSGNWIVHSQQGTLSGQAAPGAAIAAAVVSNNGIKITTTTANSQGRYSVPVSISSALQTVEVTEKSGNMTKALSEVVSYSTPPMAAWRNLPFDDLGPGFYQYPTGSWFVPGMLDMTSVSLHQSGNSDVVNVSYDVLNNIYGAPNGFSTKLLEIYLVNPATSGGSTAALPYANVGFSTPWNYALRVSGWDTKLVNAQGTVLSRNLTVTTNSLTHTVSIQIPSSLIGSFKPGWGLYVTTLSQDGYAPGEVRPISAQPGPYNFGYVKADPTGYPTNVMDVLTPSGTPQQALNYLHGPIILRAVTIP</sequence>
<evidence type="ECO:0000256" key="1">
    <source>
        <dbReference type="SAM" id="SignalP"/>
    </source>
</evidence>
<feature type="domain" description="GH15-like" evidence="2">
    <location>
        <begin position="390"/>
        <end position="648"/>
    </location>
</feature>
<feature type="signal peptide" evidence="1">
    <location>
        <begin position="1"/>
        <end position="22"/>
    </location>
</feature>
<accession>A0A2T2WTY8</accession>
<dbReference type="SUPFAM" id="SSF49344">
    <property type="entry name" value="CBD9-like"/>
    <property type="match status" value="1"/>
</dbReference>
<dbReference type="AlphaFoldDB" id="A0A2T2WTY8"/>
<dbReference type="InterPro" id="IPR015220">
    <property type="entry name" value="Glucodextranase_N"/>
</dbReference>
<proteinExistence type="predicted"/>
<dbReference type="InterPro" id="IPR011013">
    <property type="entry name" value="Gal_mutarotase_sf_dom"/>
</dbReference>
<dbReference type="GO" id="GO:0030246">
    <property type="term" value="F:carbohydrate binding"/>
    <property type="evidence" value="ECO:0007669"/>
    <property type="project" value="InterPro"/>
</dbReference>
<evidence type="ECO:0000313" key="5">
    <source>
        <dbReference type="EMBL" id="PSR25682.1"/>
    </source>
</evidence>
<dbReference type="PANTHER" id="PTHR31616">
    <property type="entry name" value="TREHALASE"/>
    <property type="match status" value="1"/>
</dbReference>
<evidence type="ECO:0000259" key="4">
    <source>
        <dbReference type="Pfam" id="PF09985"/>
    </source>
</evidence>
<protein>
    <recommendedName>
        <fullName evidence="7">Glucan 1,4-alpha-glucosidase</fullName>
    </recommendedName>
</protein>
<dbReference type="InterPro" id="IPR011613">
    <property type="entry name" value="GH15-like"/>
</dbReference>
<dbReference type="Pfam" id="PF00723">
    <property type="entry name" value="Glyco_hydro_15"/>
    <property type="match status" value="2"/>
</dbReference>
<keyword evidence="1" id="KW-0732">Signal</keyword>
<gene>
    <name evidence="5" type="ORF">C7B43_16320</name>
</gene>